<organism evidence="3 4">
    <name type="scientific">Sphingomonas piscis</name>
    <dbReference type="NCBI Taxonomy" id="2714943"/>
    <lineage>
        <taxon>Bacteria</taxon>
        <taxon>Pseudomonadati</taxon>
        <taxon>Pseudomonadota</taxon>
        <taxon>Alphaproteobacteria</taxon>
        <taxon>Sphingomonadales</taxon>
        <taxon>Sphingomonadaceae</taxon>
        <taxon>Sphingomonas</taxon>
    </lineage>
</organism>
<keyword evidence="4" id="KW-1185">Reference proteome</keyword>
<dbReference type="Gene3D" id="3.40.50.720">
    <property type="entry name" value="NAD(P)-binding Rossmann-like Domain"/>
    <property type="match status" value="1"/>
</dbReference>
<gene>
    <name evidence="3" type="ORF">G7077_12390</name>
</gene>
<dbReference type="PROSITE" id="PS51318">
    <property type="entry name" value="TAT"/>
    <property type="match status" value="1"/>
</dbReference>
<dbReference type="PANTHER" id="PTHR43818:SF5">
    <property type="entry name" value="OXIDOREDUCTASE FAMILY PROTEIN"/>
    <property type="match status" value="1"/>
</dbReference>
<dbReference type="SUPFAM" id="SSF55347">
    <property type="entry name" value="Glyceraldehyde-3-phosphate dehydrogenase-like, C-terminal domain"/>
    <property type="match status" value="1"/>
</dbReference>
<dbReference type="KEGG" id="spii:G7077_12390"/>
<dbReference type="EMBL" id="CP049869">
    <property type="protein sequence ID" value="QIK79587.1"/>
    <property type="molecule type" value="Genomic_DNA"/>
</dbReference>
<reference evidence="3 4" key="1">
    <citation type="submission" date="2020-03" db="EMBL/GenBank/DDBJ databases">
        <title>Sphingomonas sp. nov., isolated from fish.</title>
        <authorList>
            <person name="Hyun D.-W."/>
            <person name="Bae J.-W."/>
        </authorList>
    </citation>
    <scope>NUCLEOTIDE SEQUENCE [LARGE SCALE GENOMIC DNA]</scope>
    <source>
        <strain evidence="3 4">HDW15B</strain>
    </source>
</reference>
<feature type="domain" description="Gfo/Idh/MocA-like oxidoreductase N-terminal" evidence="1">
    <location>
        <begin position="44"/>
        <end position="166"/>
    </location>
</feature>
<dbReference type="PANTHER" id="PTHR43818">
    <property type="entry name" value="BCDNA.GH03377"/>
    <property type="match status" value="1"/>
</dbReference>
<evidence type="ECO:0000259" key="1">
    <source>
        <dbReference type="Pfam" id="PF01408"/>
    </source>
</evidence>
<evidence type="ECO:0000313" key="3">
    <source>
        <dbReference type="EMBL" id="QIK79587.1"/>
    </source>
</evidence>
<accession>A0A6G7YS70</accession>
<evidence type="ECO:0000259" key="2">
    <source>
        <dbReference type="Pfam" id="PF19051"/>
    </source>
</evidence>
<proteinExistence type="predicted"/>
<dbReference type="InterPro" id="IPR050463">
    <property type="entry name" value="Gfo/Idh/MocA_oxidrdct_glycsds"/>
</dbReference>
<dbReference type="SUPFAM" id="SSF51735">
    <property type="entry name" value="NAD(P)-binding Rossmann-fold domains"/>
    <property type="match status" value="1"/>
</dbReference>
<feature type="domain" description="Gfo/Idh/MocA-like oxidoreductase bacterial type C-terminal" evidence="2">
    <location>
        <begin position="368"/>
        <end position="440"/>
    </location>
</feature>
<dbReference type="InterPro" id="IPR036291">
    <property type="entry name" value="NAD(P)-bd_dom_sf"/>
</dbReference>
<evidence type="ECO:0000313" key="4">
    <source>
        <dbReference type="Proteomes" id="UP000503222"/>
    </source>
</evidence>
<dbReference type="GO" id="GO:0000166">
    <property type="term" value="F:nucleotide binding"/>
    <property type="evidence" value="ECO:0007669"/>
    <property type="project" value="InterPro"/>
</dbReference>
<name>A0A6G7YS70_9SPHN</name>
<sequence length="443" mass="48424">MTDSFDRRAVLAGGFAASAAALAPLDAAFAQRRRRKASANDKVQVGLIGCNGMGWANLTAMVKGADVEPVGLCDVDASVLSKRGAEFQTAAGKAPKIYDDYRRMLDDQDIDAVIIGTPDHWHALMLTDAMSAGKDAYCEKPLGNSIAECRAMVAAKQRHNRVVQVGQWQRSNQHWGDAIAHVQSGSIGRVRKVKAWAYQGWMKNIPPKPDEPVPAGVNYDRWLGPAPARPFNPNRYHFNWRWYWDYAGGLMTDWGVHLIDIALLGMRAESPRSISSLGGAFGYADSAMETPDTQTAIYDFGDYSIEWEHAVGISKGPYGGNDHGVAFVGELGTVVVDRGKWWTIPEVDDGKQLSPEVPVTRVSDNGLEKHTADFIACVKDRSKTPACSIESAATTAIVCQMGNIAYRTGRKVHWDGASGRFTNDQVANALMTKAYRAPYRFPA</sequence>
<dbReference type="RefSeq" id="WP_166411974.1">
    <property type="nucleotide sequence ID" value="NZ_CP049869.1"/>
</dbReference>
<dbReference type="InterPro" id="IPR006311">
    <property type="entry name" value="TAT_signal"/>
</dbReference>
<dbReference type="Pfam" id="PF01408">
    <property type="entry name" value="GFO_IDH_MocA"/>
    <property type="match status" value="1"/>
</dbReference>
<dbReference type="Proteomes" id="UP000503222">
    <property type="component" value="Chromosome"/>
</dbReference>
<feature type="domain" description="Gfo/Idh/MocA-like oxidoreductase bacterial type C-terminal" evidence="2">
    <location>
        <begin position="209"/>
        <end position="274"/>
    </location>
</feature>
<dbReference type="Pfam" id="PF19051">
    <property type="entry name" value="GFO_IDH_MocA_C2"/>
    <property type="match status" value="2"/>
</dbReference>
<dbReference type="AlphaFoldDB" id="A0A6G7YS70"/>
<dbReference type="InterPro" id="IPR000683">
    <property type="entry name" value="Gfo/Idh/MocA-like_OxRdtase_N"/>
</dbReference>
<protein>
    <submittedName>
        <fullName evidence="3">Gfo/Idh/MocA family oxidoreductase</fullName>
    </submittedName>
</protein>
<dbReference type="InterPro" id="IPR043906">
    <property type="entry name" value="Gfo/Idh/MocA_OxRdtase_bact_C"/>
</dbReference>
<dbReference type="Gene3D" id="3.30.360.10">
    <property type="entry name" value="Dihydrodipicolinate Reductase, domain 2"/>
    <property type="match status" value="1"/>
</dbReference>